<dbReference type="EMBL" id="CP045226">
    <property type="protein sequence ID" value="QFS47603.1"/>
    <property type="molecule type" value="Genomic_DNA"/>
</dbReference>
<evidence type="ECO:0000313" key="2">
    <source>
        <dbReference type="Proteomes" id="UP000326678"/>
    </source>
</evidence>
<name>A0A5P8W4D9_9NOSO</name>
<organism evidence="1 2">
    <name type="scientific">Nostoc sphaeroides CCNUC1</name>
    <dbReference type="NCBI Taxonomy" id="2653204"/>
    <lineage>
        <taxon>Bacteria</taxon>
        <taxon>Bacillati</taxon>
        <taxon>Cyanobacteriota</taxon>
        <taxon>Cyanophyceae</taxon>
        <taxon>Nostocales</taxon>
        <taxon>Nostocaceae</taxon>
        <taxon>Nostoc</taxon>
    </lineage>
</organism>
<dbReference type="RefSeq" id="WP_181984859.1">
    <property type="nucleotide sequence ID" value="NZ_CP045226.1"/>
</dbReference>
<accession>A0A5P8W4D9</accession>
<reference evidence="1 2" key="1">
    <citation type="submission" date="2019-10" db="EMBL/GenBank/DDBJ databases">
        <title>Genomic and transcriptomic insights into the perfect genentic adaptation of a filamentous nitrogen-fixing cyanobacterium to rice fields.</title>
        <authorList>
            <person name="Chen Z."/>
        </authorList>
    </citation>
    <scope>NUCLEOTIDE SEQUENCE [LARGE SCALE GENOMIC DNA]</scope>
    <source>
        <strain evidence="1">CCNUC1</strain>
    </source>
</reference>
<evidence type="ECO:0000313" key="1">
    <source>
        <dbReference type="EMBL" id="QFS47603.1"/>
    </source>
</evidence>
<sequence>MLKIEVGLTVAETVSVQRVTAYLANKTRSPRVAPDVKMSVNLSNFTRLRWIAESL</sequence>
<dbReference type="AlphaFoldDB" id="A0A5P8W4D9"/>
<proteinExistence type="predicted"/>
<protein>
    <submittedName>
        <fullName evidence="1">Uncharacterized protein</fullName>
    </submittedName>
</protein>
<gene>
    <name evidence="1" type="ORF">GXM_05095</name>
</gene>
<dbReference type="Proteomes" id="UP000326678">
    <property type="component" value="Chromosome Gxm1"/>
</dbReference>
<dbReference type="KEGG" id="nsh:GXM_05095"/>
<keyword evidence="2" id="KW-1185">Reference proteome</keyword>